<organism evidence="6">
    <name type="scientific">freshwater metagenome</name>
    <dbReference type="NCBI Taxonomy" id="449393"/>
    <lineage>
        <taxon>unclassified sequences</taxon>
        <taxon>metagenomes</taxon>
        <taxon>ecological metagenomes</taxon>
    </lineage>
</organism>
<dbReference type="SUPFAM" id="SSF46785">
    <property type="entry name" value="Winged helix' DNA-binding domain"/>
    <property type="match status" value="1"/>
</dbReference>
<evidence type="ECO:0000256" key="1">
    <source>
        <dbReference type="ARBA" id="ARBA00023015"/>
    </source>
</evidence>
<dbReference type="SMART" id="SM00418">
    <property type="entry name" value="HTH_ARSR"/>
    <property type="match status" value="1"/>
</dbReference>
<dbReference type="PRINTS" id="PR00778">
    <property type="entry name" value="HTHARSR"/>
</dbReference>
<evidence type="ECO:0000313" key="6">
    <source>
        <dbReference type="EMBL" id="CAB4622494.1"/>
    </source>
</evidence>
<dbReference type="EMBL" id="CAEZUO010000003">
    <property type="protein sequence ID" value="CAB4594457.1"/>
    <property type="molecule type" value="Genomic_DNA"/>
</dbReference>
<keyword evidence="1" id="KW-0805">Transcription regulation</keyword>
<dbReference type="EMBL" id="CAEZVK010000006">
    <property type="protein sequence ID" value="CAB4622494.1"/>
    <property type="molecule type" value="Genomic_DNA"/>
</dbReference>
<name>A0A6J6IER4_9ZZZZ</name>
<evidence type="ECO:0000313" key="5">
    <source>
        <dbReference type="EMBL" id="CAB4594457.1"/>
    </source>
</evidence>
<dbReference type="InterPro" id="IPR036388">
    <property type="entry name" value="WH-like_DNA-bd_sf"/>
</dbReference>
<proteinExistence type="predicted"/>
<dbReference type="InterPro" id="IPR018334">
    <property type="entry name" value="ArsR_HTH"/>
</dbReference>
<sequence length="117" mass="12806">MATRTVKSTKSKLETKVCCGTARDIPLSERDAAELASVFAALSDPVRLRLLSIISSAPDGEVCACDLVTPTGKSQPTVSHHLKILFEAGLVEREKRGVWVWYRAVSERLDSLASRLH</sequence>
<evidence type="ECO:0000313" key="7">
    <source>
        <dbReference type="EMBL" id="CAB4936203.1"/>
    </source>
</evidence>
<keyword evidence="3" id="KW-0804">Transcription</keyword>
<dbReference type="GO" id="GO:0003700">
    <property type="term" value="F:DNA-binding transcription factor activity"/>
    <property type="evidence" value="ECO:0007669"/>
    <property type="project" value="InterPro"/>
</dbReference>
<feature type="domain" description="HTH arsR-type" evidence="4">
    <location>
        <begin position="27"/>
        <end position="117"/>
    </location>
</feature>
<dbReference type="EMBL" id="CAFBNA010000069">
    <property type="protein sequence ID" value="CAB4936203.1"/>
    <property type="molecule type" value="Genomic_DNA"/>
</dbReference>
<keyword evidence="2" id="KW-0238">DNA-binding</keyword>
<dbReference type="InterPro" id="IPR011991">
    <property type="entry name" value="ArsR-like_HTH"/>
</dbReference>
<dbReference type="InterPro" id="IPR001845">
    <property type="entry name" value="HTH_ArsR_DNA-bd_dom"/>
</dbReference>
<dbReference type="Pfam" id="PF01022">
    <property type="entry name" value="HTH_5"/>
    <property type="match status" value="1"/>
</dbReference>
<accession>A0A6J6IER4</accession>
<dbReference type="PANTHER" id="PTHR33154:SF18">
    <property type="entry name" value="ARSENICAL RESISTANCE OPERON REPRESSOR"/>
    <property type="match status" value="1"/>
</dbReference>
<dbReference type="NCBIfam" id="NF033788">
    <property type="entry name" value="HTH_metalloreg"/>
    <property type="match status" value="1"/>
</dbReference>
<gene>
    <name evidence="5" type="ORF">UFOPK1827_00148</name>
    <name evidence="6" type="ORF">UFOPK2000_00144</name>
    <name evidence="7" type="ORF">UFOPK3708_01151</name>
</gene>
<protein>
    <submittedName>
        <fullName evidence="6">Unannotated protein</fullName>
    </submittedName>
</protein>
<dbReference type="PROSITE" id="PS00846">
    <property type="entry name" value="HTH_ARSR_1"/>
    <property type="match status" value="1"/>
</dbReference>
<dbReference type="PANTHER" id="PTHR33154">
    <property type="entry name" value="TRANSCRIPTIONAL REGULATOR, ARSR FAMILY"/>
    <property type="match status" value="1"/>
</dbReference>
<dbReference type="CDD" id="cd00090">
    <property type="entry name" value="HTH_ARSR"/>
    <property type="match status" value="1"/>
</dbReference>
<evidence type="ECO:0000256" key="3">
    <source>
        <dbReference type="ARBA" id="ARBA00023163"/>
    </source>
</evidence>
<dbReference type="GO" id="GO:0003677">
    <property type="term" value="F:DNA binding"/>
    <property type="evidence" value="ECO:0007669"/>
    <property type="project" value="UniProtKB-KW"/>
</dbReference>
<dbReference type="InterPro" id="IPR036390">
    <property type="entry name" value="WH_DNA-bd_sf"/>
</dbReference>
<evidence type="ECO:0000259" key="4">
    <source>
        <dbReference type="PROSITE" id="PS50987"/>
    </source>
</evidence>
<evidence type="ECO:0000256" key="2">
    <source>
        <dbReference type="ARBA" id="ARBA00023125"/>
    </source>
</evidence>
<dbReference type="AlphaFoldDB" id="A0A6J6IER4"/>
<reference evidence="6" key="1">
    <citation type="submission" date="2020-05" db="EMBL/GenBank/DDBJ databases">
        <authorList>
            <person name="Chiriac C."/>
            <person name="Salcher M."/>
            <person name="Ghai R."/>
            <person name="Kavagutti S V."/>
        </authorList>
    </citation>
    <scope>NUCLEOTIDE SEQUENCE</scope>
</reference>
<dbReference type="InterPro" id="IPR051081">
    <property type="entry name" value="HTH_MetalResp_TranReg"/>
</dbReference>
<dbReference type="PROSITE" id="PS50987">
    <property type="entry name" value="HTH_ARSR_2"/>
    <property type="match status" value="1"/>
</dbReference>
<dbReference type="Gene3D" id="1.10.10.10">
    <property type="entry name" value="Winged helix-like DNA-binding domain superfamily/Winged helix DNA-binding domain"/>
    <property type="match status" value="1"/>
</dbReference>